<dbReference type="AlphaFoldDB" id="A0A0A9ZID2"/>
<dbReference type="Pfam" id="PF01490">
    <property type="entry name" value="Aa_trans"/>
    <property type="match status" value="1"/>
</dbReference>
<keyword evidence="3 5" id="KW-1133">Transmembrane helix</keyword>
<feature type="transmembrane region" description="Helical" evidence="5">
    <location>
        <begin position="63"/>
        <end position="89"/>
    </location>
</feature>
<dbReference type="GO" id="GO:0015179">
    <property type="term" value="F:L-amino acid transmembrane transporter activity"/>
    <property type="evidence" value="ECO:0007669"/>
    <property type="project" value="TreeGrafter"/>
</dbReference>
<keyword evidence="4 5" id="KW-0472">Membrane</keyword>
<evidence type="ECO:0000256" key="1">
    <source>
        <dbReference type="ARBA" id="ARBA00004141"/>
    </source>
</evidence>
<evidence type="ECO:0000259" key="6">
    <source>
        <dbReference type="Pfam" id="PF01490"/>
    </source>
</evidence>
<evidence type="ECO:0000256" key="4">
    <source>
        <dbReference type="ARBA" id="ARBA00023136"/>
    </source>
</evidence>
<feature type="transmembrane region" description="Helical" evidence="5">
    <location>
        <begin position="34"/>
        <end position="57"/>
    </location>
</feature>
<comment type="subcellular location">
    <subcellularLocation>
        <location evidence="1">Membrane</location>
        <topology evidence="1">Multi-pass membrane protein</topology>
    </subcellularLocation>
</comment>
<feature type="domain" description="Amino acid transporter transmembrane" evidence="6">
    <location>
        <begin position="43"/>
        <end position="120"/>
    </location>
</feature>
<reference evidence="7" key="2">
    <citation type="submission" date="2014-07" db="EMBL/GenBank/DDBJ databases">
        <authorList>
            <person name="Hull J."/>
        </authorList>
    </citation>
    <scope>NUCLEOTIDE SEQUENCE</scope>
</reference>
<reference evidence="7" key="1">
    <citation type="journal article" date="2014" name="PLoS ONE">
        <title>Transcriptome-Based Identification of ABC Transporters in the Western Tarnished Plant Bug Lygus hesperus.</title>
        <authorList>
            <person name="Hull J.J."/>
            <person name="Chaney K."/>
            <person name="Geib S.M."/>
            <person name="Fabrick J.A."/>
            <person name="Brent C.S."/>
            <person name="Walsh D."/>
            <person name="Lavine L.C."/>
        </authorList>
    </citation>
    <scope>NUCLEOTIDE SEQUENCE</scope>
</reference>
<evidence type="ECO:0000256" key="2">
    <source>
        <dbReference type="ARBA" id="ARBA00022692"/>
    </source>
</evidence>
<dbReference type="PANTHER" id="PTHR22950:SF301">
    <property type="entry name" value="ACID TRANSPORTER, PUTATIVE-RELATED"/>
    <property type="match status" value="1"/>
</dbReference>
<protein>
    <submittedName>
        <fullName evidence="7">Vacuolar amino acid transporter 4</fullName>
    </submittedName>
</protein>
<organism evidence="7">
    <name type="scientific">Lygus hesperus</name>
    <name type="common">Western plant bug</name>
    <dbReference type="NCBI Taxonomy" id="30085"/>
    <lineage>
        <taxon>Eukaryota</taxon>
        <taxon>Metazoa</taxon>
        <taxon>Ecdysozoa</taxon>
        <taxon>Arthropoda</taxon>
        <taxon>Hexapoda</taxon>
        <taxon>Insecta</taxon>
        <taxon>Pterygota</taxon>
        <taxon>Neoptera</taxon>
        <taxon>Paraneoptera</taxon>
        <taxon>Hemiptera</taxon>
        <taxon>Heteroptera</taxon>
        <taxon>Panheteroptera</taxon>
        <taxon>Cimicomorpha</taxon>
        <taxon>Miridae</taxon>
        <taxon>Mirini</taxon>
        <taxon>Lygus</taxon>
    </lineage>
</organism>
<gene>
    <name evidence="7" type="primary">AVT4</name>
    <name evidence="7" type="ORF">CM83_57042</name>
</gene>
<dbReference type="InterPro" id="IPR013057">
    <property type="entry name" value="AA_transpt_TM"/>
</dbReference>
<dbReference type="GO" id="GO:0005737">
    <property type="term" value="C:cytoplasm"/>
    <property type="evidence" value="ECO:0007669"/>
    <property type="project" value="TreeGrafter"/>
</dbReference>
<evidence type="ECO:0000313" key="7">
    <source>
        <dbReference type="EMBL" id="JAG42620.1"/>
    </source>
</evidence>
<accession>A0A0A9ZID2</accession>
<keyword evidence="2 5" id="KW-0812">Transmembrane</keyword>
<proteinExistence type="predicted"/>
<dbReference type="PANTHER" id="PTHR22950">
    <property type="entry name" value="AMINO ACID TRANSPORTER"/>
    <property type="match status" value="1"/>
</dbReference>
<sequence>MVHSYIERLDVARAEIVAKRREIANPIQRVFAKVIPYGGLLSCGVNLAGCCIGAGVISLPSAFMMSGLAMALVYMVVISILTVYSYYIMGIVGRRTGLRNYEEIVLTLMGPMADYILVFCV</sequence>
<evidence type="ECO:0000256" key="3">
    <source>
        <dbReference type="ARBA" id="ARBA00022989"/>
    </source>
</evidence>
<evidence type="ECO:0000256" key="5">
    <source>
        <dbReference type="SAM" id="Phobius"/>
    </source>
</evidence>
<dbReference type="EMBL" id="GBHO01000984">
    <property type="protein sequence ID" value="JAG42620.1"/>
    <property type="molecule type" value="Transcribed_RNA"/>
</dbReference>
<dbReference type="GO" id="GO:0016020">
    <property type="term" value="C:membrane"/>
    <property type="evidence" value="ECO:0007669"/>
    <property type="project" value="UniProtKB-SubCell"/>
</dbReference>
<name>A0A0A9ZID2_LYGHE</name>